<comment type="caution">
    <text evidence="1">The sequence shown here is derived from an EMBL/GenBank/DDBJ whole genome shotgun (WGS) entry which is preliminary data.</text>
</comment>
<gene>
    <name evidence="1" type="ORF">CASFOL_026453</name>
</gene>
<keyword evidence="2" id="KW-1185">Reference proteome</keyword>
<protein>
    <recommendedName>
        <fullName evidence="3">F-box associated domain-containing protein</fullName>
    </recommendedName>
</protein>
<evidence type="ECO:0008006" key="3">
    <source>
        <dbReference type="Google" id="ProtNLM"/>
    </source>
</evidence>
<accession>A0ABD3CJU7</accession>
<evidence type="ECO:0000313" key="1">
    <source>
        <dbReference type="EMBL" id="KAL3629231.1"/>
    </source>
</evidence>
<proteinExistence type="predicted"/>
<dbReference type="EMBL" id="JAVIJP010000034">
    <property type="protein sequence ID" value="KAL3629231.1"/>
    <property type="molecule type" value="Genomic_DNA"/>
</dbReference>
<dbReference type="Proteomes" id="UP001632038">
    <property type="component" value="Unassembled WGS sequence"/>
</dbReference>
<reference evidence="2" key="1">
    <citation type="journal article" date="2024" name="IScience">
        <title>Strigolactones Initiate the Formation of Haustorium-like Structures in Castilleja.</title>
        <authorList>
            <person name="Buerger M."/>
            <person name="Peterson D."/>
            <person name="Chory J."/>
        </authorList>
    </citation>
    <scope>NUCLEOTIDE SEQUENCE [LARGE SCALE GENOMIC DNA]</scope>
</reference>
<evidence type="ECO:0000313" key="2">
    <source>
        <dbReference type="Proteomes" id="UP001632038"/>
    </source>
</evidence>
<name>A0ABD3CJU7_9LAMI</name>
<dbReference type="AlphaFoldDB" id="A0ABD3CJU7"/>
<sequence length="112" mass="13465">MLRPYGEYCWEVWEMKPKVDYEWRKVWDISLETHKCSTFQRLVFLQNEVVFIPVGWLKYLEMLVFRPSNALRSQIFVYNLLTYEIVTIELPAPNCDYKPVVHKESLVSLRGC</sequence>
<organism evidence="1 2">
    <name type="scientific">Castilleja foliolosa</name>
    <dbReference type="NCBI Taxonomy" id="1961234"/>
    <lineage>
        <taxon>Eukaryota</taxon>
        <taxon>Viridiplantae</taxon>
        <taxon>Streptophyta</taxon>
        <taxon>Embryophyta</taxon>
        <taxon>Tracheophyta</taxon>
        <taxon>Spermatophyta</taxon>
        <taxon>Magnoliopsida</taxon>
        <taxon>eudicotyledons</taxon>
        <taxon>Gunneridae</taxon>
        <taxon>Pentapetalae</taxon>
        <taxon>asterids</taxon>
        <taxon>lamiids</taxon>
        <taxon>Lamiales</taxon>
        <taxon>Orobanchaceae</taxon>
        <taxon>Pedicularideae</taxon>
        <taxon>Castillejinae</taxon>
        <taxon>Castilleja</taxon>
    </lineage>
</organism>